<keyword evidence="2" id="KW-0472">Membrane</keyword>
<evidence type="ECO:0000256" key="1">
    <source>
        <dbReference type="SAM" id="MobiDB-lite"/>
    </source>
</evidence>
<keyword evidence="2" id="KW-1133">Transmembrane helix</keyword>
<dbReference type="PANTHER" id="PTHR34964">
    <property type="entry name" value="MEMBRANE LIPOPROTEIN-RELATED"/>
    <property type="match status" value="1"/>
</dbReference>
<feature type="region of interest" description="Disordered" evidence="1">
    <location>
        <begin position="94"/>
        <end position="131"/>
    </location>
</feature>
<gene>
    <name evidence="3" type="ORF">RCOM_1516870</name>
</gene>
<sequence>MNNNINNQSSPSSQNRKGDPRIYLVTGFFFLCIISGGVFLGLYIFLPENNTQLWYPTAGLVLVAIPWAVWFLTYLYRCFSPRHTPCPPCKSIPRSASDEMEASGNAPTNASYNESHLQSNAQQPHDDGGRHVHFGGVVVISEYDNTDDNNYDDDDNSITSSDEQDGHERVERRLEAEHGGRTSLSDRKENSVDHRESEIPLTLSGSS</sequence>
<feature type="compositionally biased region" description="Acidic residues" evidence="1">
    <location>
        <begin position="144"/>
        <end position="156"/>
    </location>
</feature>
<keyword evidence="4" id="KW-1185">Reference proteome</keyword>
<reference evidence="4" key="1">
    <citation type="journal article" date="2010" name="Nat. Biotechnol.">
        <title>Draft genome sequence of the oilseed species Ricinus communis.</title>
        <authorList>
            <person name="Chan A.P."/>
            <person name="Crabtree J."/>
            <person name="Zhao Q."/>
            <person name="Lorenzi H."/>
            <person name="Orvis J."/>
            <person name="Puiu D."/>
            <person name="Melake-Berhan A."/>
            <person name="Jones K.M."/>
            <person name="Redman J."/>
            <person name="Chen G."/>
            <person name="Cahoon E.B."/>
            <person name="Gedil M."/>
            <person name="Stanke M."/>
            <person name="Haas B.J."/>
            <person name="Wortman J.R."/>
            <person name="Fraser-Liggett C.M."/>
            <person name="Ravel J."/>
            <person name="Rabinowicz P.D."/>
        </authorList>
    </citation>
    <scope>NUCLEOTIDE SEQUENCE [LARGE SCALE GENOMIC DNA]</scope>
    <source>
        <strain evidence="4">cv. Hale</strain>
    </source>
</reference>
<keyword evidence="2" id="KW-0812">Transmembrane</keyword>
<dbReference type="InParanoid" id="B9SDE0"/>
<organism evidence="3 4">
    <name type="scientific">Ricinus communis</name>
    <name type="common">Castor bean</name>
    <dbReference type="NCBI Taxonomy" id="3988"/>
    <lineage>
        <taxon>Eukaryota</taxon>
        <taxon>Viridiplantae</taxon>
        <taxon>Streptophyta</taxon>
        <taxon>Embryophyta</taxon>
        <taxon>Tracheophyta</taxon>
        <taxon>Spermatophyta</taxon>
        <taxon>Magnoliopsida</taxon>
        <taxon>eudicotyledons</taxon>
        <taxon>Gunneridae</taxon>
        <taxon>Pentapetalae</taxon>
        <taxon>rosids</taxon>
        <taxon>fabids</taxon>
        <taxon>Malpighiales</taxon>
        <taxon>Euphorbiaceae</taxon>
        <taxon>Acalyphoideae</taxon>
        <taxon>Acalypheae</taxon>
        <taxon>Ricinus</taxon>
    </lineage>
</organism>
<protein>
    <submittedName>
        <fullName evidence="3">Uncharacterized protein</fullName>
    </submittedName>
</protein>
<dbReference type="KEGG" id="rcu:8284267"/>
<feature type="region of interest" description="Disordered" evidence="1">
    <location>
        <begin position="144"/>
        <end position="207"/>
    </location>
</feature>
<dbReference type="Proteomes" id="UP000008311">
    <property type="component" value="Unassembled WGS sequence"/>
</dbReference>
<accession>B9SDE0</accession>
<feature type="compositionally biased region" description="Polar residues" evidence="1">
    <location>
        <begin position="105"/>
        <end position="123"/>
    </location>
</feature>
<feature type="compositionally biased region" description="Basic and acidic residues" evidence="1">
    <location>
        <begin position="164"/>
        <end position="198"/>
    </location>
</feature>
<feature type="transmembrane region" description="Helical" evidence="2">
    <location>
        <begin position="52"/>
        <end position="75"/>
    </location>
</feature>
<dbReference type="PANTHER" id="PTHR34964:SF14">
    <property type="entry name" value="MEMBRANE LIPOPROTEIN"/>
    <property type="match status" value="1"/>
</dbReference>
<proteinExistence type="predicted"/>
<feature type="transmembrane region" description="Helical" evidence="2">
    <location>
        <begin position="21"/>
        <end position="46"/>
    </location>
</feature>
<evidence type="ECO:0000256" key="2">
    <source>
        <dbReference type="SAM" id="Phobius"/>
    </source>
</evidence>
<dbReference type="eggNOG" id="ENOG502S90I">
    <property type="taxonomic scope" value="Eukaryota"/>
</dbReference>
<name>B9SDE0_RICCO</name>
<dbReference type="OrthoDB" id="1056497at2759"/>
<dbReference type="FunCoup" id="B9SDE0">
    <property type="interactions" value="7"/>
</dbReference>
<evidence type="ECO:0000313" key="4">
    <source>
        <dbReference type="Proteomes" id="UP000008311"/>
    </source>
</evidence>
<dbReference type="AlphaFoldDB" id="B9SDE0"/>
<dbReference type="EMBL" id="EQ973927">
    <property type="protein sequence ID" value="EEF38377.1"/>
    <property type="molecule type" value="Genomic_DNA"/>
</dbReference>
<evidence type="ECO:0000313" key="3">
    <source>
        <dbReference type="EMBL" id="EEF38377.1"/>
    </source>
</evidence>